<dbReference type="InterPro" id="IPR036677">
    <property type="entry name" value="EutN_CcmL_sf"/>
</dbReference>
<gene>
    <name evidence="3" type="ORF">HKN21_15315</name>
</gene>
<dbReference type="Pfam" id="PF03319">
    <property type="entry name" value="EutN_CcmL"/>
    <property type="match status" value="1"/>
</dbReference>
<dbReference type="PROSITE" id="PS51932">
    <property type="entry name" value="BMV"/>
    <property type="match status" value="1"/>
</dbReference>
<dbReference type="InterPro" id="IPR004992">
    <property type="entry name" value="EutN_CcmL"/>
</dbReference>
<dbReference type="Proteomes" id="UP000547674">
    <property type="component" value="Unassembled WGS sequence"/>
</dbReference>
<dbReference type="PANTHER" id="PTHR36539">
    <property type="entry name" value="ETHANOLAMINE UTILIZATION PROTEIN EUTN"/>
    <property type="match status" value="1"/>
</dbReference>
<evidence type="ECO:0000313" key="3">
    <source>
        <dbReference type="EMBL" id="NNF08132.1"/>
    </source>
</evidence>
<dbReference type="SUPFAM" id="SSF159133">
    <property type="entry name" value="EutN/CcmL-like"/>
    <property type="match status" value="1"/>
</dbReference>
<name>A0A7Y2EBZ4_UNCEI</name>
<comment type="caution">
    <text evidence="3">The sequence shown here is derived from an EMBL/GenBank/DDBJ whole genome shotgun (WGS) entry which is preliminary data.</text>
</comment>
<protein>
    <submittedName>
        <fullName evidence="3">EutN/CcmL family microcompartment protein</fullName>
    </submittedName>
</protein>
<keyword evidence="2" id="KW-1283">Bacterial microcompartment</keyword>
<reference evidence="3 4" key="1">
    <citation type="submission" date="2020-03" db="EMBL/GenBank/DDBJ databases">
        <title>Metabolic flexibility allows generalist bacteria to become dominant in a frequently disturbed ecosystem.</title>
        <authorList>
            <person name="Chen Y.-J."/>
            <person name="Leung P.M."/>
            <person name="Bay S.K."/>
            <person name="Hugenholtz P."/>
            <person name="Kessler A.J."/>
            <person name="Shelley G."/>
            <person name="Waite D.W."/>
            <person name="Cook P.L."/>
            <person name="Greening C."/>
        </authorList>
    </citation>
    <scope>NUCLEOTIDE SEQUENCE [LARGE SCALE GENOMIC DNA]</scope>
    <source>
        <strain evidence="3">SS_bin_28</strain>
    </source>
</reference>
<dbReference type="AlphaFoldDB" id="A0A7Y2EBZ4"/>
<proteinExistence type="predicted"/>
<comment type="subcellular location">
    <subcellularLocation>
        <location evidence="1">Bacterial microcompartment</location>
    </subcellularLocation>
</comment>
<evidence type="ECO:0000256" key="2">
    <source>
        <dbReference type="ARBA" id="ARBA00024446"/>
    </source>
</evidence>
<sequence>MFLGVVTGTVVSTINHSFYDGQRLLLVDKLNDDLEPTGGYVIALDSVGAGAGETVLLIDEGNSARQVMQAPNAPIRATIVGIVDEVTKTG</sequence>
<evidence type="ECO:0000313" key="4">
    <source>
        <dbReference type="Proteomes" id="UP000547674"/>
    </source>
</evidence>
<evidence type="ECO:0000256" key="1">
    <source>
        <dbReference type="ARBA" id="ARBA00024322"/>
    </source>
</evidence>
<organism evidence="3 4">
    <name type="scientific">Eiseniibacteriota bacterium</name>
    <dbReference type="NCBI Taxonomy" id="2212470"/>
    <lineage>
        <taxon>Bacteria</taxon>
        <taxon>Candidatus Eiseniibacteriota</taxon>
    </lineage>
</organism>
<dbReference type="PANTHER" id="PTHR36539:SF1">
    <property type="entry name" value="BACTERIAL MICROCOMPARTMENT SHELL VERTEX PROTEIN EUTN"/>
    <property type="match status" value="1"/>
</dbReference>
<accession>A0A7Y2EBZ4</accession>
<dbReference type="Gene3D" id="2.40.50.220">
    <property type="entry name" value="EutN/Ccml"/>
    <property type="match status" value="1"/>
</dbReference>
<dbReference type="EMBL" id="JABDJR010000618">
    <property type="protein sequence ID" value="NNF08132.1"/>
    <property type="molecule type" value="Genomic_DNA"/>
</dbReference>
<dbReference type="CDD" id="cd01614">
    <property type="entry name" value="EutN_CcmL"/>
    <property type="match status" value="1"/>
</dbReference>
<dbReference type="GO" id="GO:0031469">
    <property type="term" value="C:bacterial microcompartment"/>
    <property type="evidence" value="ECO:0007669"/>
    <property type="project" value="UniProtKB-SubCell"/>
</dbReference>